<evidence type="ECO:0000259" key="1">
    <source>
        <dbReference type="Pfam" id="PF13966"/>
    </source>
</evidence>
<dbReference type="Proteomes" id="UP001227230">
    <property type="component" value="Chromosome 2"/>
</dbReference>
<evidence type="ECO:0000313" key="3">
    <source>
        <dbReference type="Proteomes" id="UP001227230"/>
    </source>
</evidence>
<dbReference type="InterPro" id="IPR026960">
    <property type="entry name" value="RVT-Znf"/>
</dbReference>
<proteinExistence type="predicted"/>
<organism evidence="2 3">
    <name type="scientific">Vitis vinifera</name>
    <name type="common">Grape</name>
    <dbReference type="NCBI Taxonomy" id="29760"/>
    <lineage>
        <taxon>Eukaryota</taxon>
        <taxon>Viridiplantae</taxon>
        <taxon>Streptophyta</taxon>
        <taxon>Embryophyta</taxon>
        <taxon>Tracheophyta</taxon>
        <taxon>Spermatophyta</taxon>
        <taxon>Magnoliopsida</taxon>
        <taxon>eudicotyledons</taxon>
        <taxon>Gunneridae</taxon>
        <taxon>Pentapetalae</taxon>
        <taxon>rosids</taxon>
        <taxon>Vitales</taxon>
        <taxon>Vitaceae</taxon>
        <taxon>Viteae</taxon>
        <taxon>Vitis</taxon>
    </lineage>
</organism>
<dbReference type="PANTHER" id="PTHR33116:SF78">
    <property type="entry name" value="OS12G0587133 PROTEIN"/>
    <property type="match status" value="1"/>
</dbReference>
<protein>
    <recommendedName>
        <fullName evidence="1">Reverse transcriptase zinc-binding domain-containing protein</fullName>
    </recommendedName>
</protein>
<dbReference type="EMBL" id="CP126649">
    <property type="protein sequence ID" value="WJZ82773.1"/>
    <property type="molecule type" value="Genomic_DNA"/>
</dbReference>
<gene>
    <name evidence="2" type="ORF">VitviT2T_002502</name>
</gene>
<feature type="domain" description="Reverse transcriptase zinc-binding" evidence="1">
    <location>
        <begin position="349"/>
        <end position="430"/>
    </location>
</feature>
<name>A0ABY9BIN5_VITVI</name>
<keyword evidence="3" id="KW-1185">Reference proteome</keyword>
<sequence length="432" mass="49821">MLVNGVPAGFFSSSKGLRQGDPLSPYLFVMGMEVLSVLITRAVEGGFISWCSIWQAASGLKINLDKSEVIPIGEVEEVNEMAVEIGCRVRQLSAVYLGLPLGAPNKATSVWDGVEEKVRRRLALWKRQYISKGGRITLIKSTLTSMPLYQMSLFRMPKSVARRLEKLQRDFLWGGANGEKTAHLVKWEVMCADKEKGGLGLRKLACLNKALLHKWIWRFARAKEDLWKKVLEAKYGQEDFGWRTRKANGVFGVGVWKEILKESDWCWENMVFKVEKDNKIRFWTDPWNATVEEMWDQNFGQDGWNLRILRAFNDWELDTVGNLLDVLREPRVTLEEDSVIWKEGRDGLFRVKRAYSVLASPIVAEFPNSNIWVDRVPTKIAFFAWEAAWRKVLTLDRLQRRGWQFPNCCFLCGCEEEMINHILIHCTVVRIL</sequence>
<dbReference type="Pfam" id="PF13966">
    <property type="entry name" value="zf-RVT"/>
    <property type="match status" value="1"/>
</dbReference>
<accession>A0ABY9BIN5</accession>
<dbReference type="PANTHER" id="PTHR33116">
    <property type="entry name" value="REVERSE TRANSCRIPTASE ZINC-BINDING DOMAIN-CONTAINING PROTEIN-RELATED-RELATED"/>
    <property type="match status" value="1"/>
</dbReference>
<evidence type="ECO:0000313" key="2">
    <source>
        <dbReference type="EMBL" id="WJZ82773.1"/>
    </source>
</evidence>
<reference evidence="2 3" key="1">
    <citation type="journal article" date="2023" name="Hortic Res">
        <title>The complete reference genome for grapevine (Vitis vinifera L.) genetics and breeding.</title>
        <authorList>
            <person name="Shi X."/>
            <person name="Cao S."/>
            <person name="Wang X."/>
            <person name="Huang S."/>
            <person name="Wang Y."/>
            <person name="Liu Z."/>
            <person name="Liu W."/>
            <person name="Leng X."/>
            <person name="Peng Y."/>
            <person name="Wang N."/>
            <person name="Wang Y."/>
            <person name="Ma Z."/>
            <person name="Xu X."/>
            <person name="Zhang F."/>
            <person name="Xue H."/>
            <person name="Zhong H."/>
            <person name="Wang Y."/>
            <person name="Zhang K."/>
            <person name="Velt A."/>
            <person name="Avia K."/>
            <person name="Holtgrawe D."/>
            <person name="Grimplet J."/>
            <person name="Matus J.T."/>
            <person name="Ware D."/>
            <person name="Wu X."/>
            <person name="Wang H."/>
            <person name="Liu C."/>
            <person name="Fang Y."/>
            <person name="Rustenholz C."/>
            <person name="Cheng Z."/>
            <person name="Xiao H."/>
            <person name="Zhou Y."/>
        </authorList>
    </citation>
    <scope>NUCLEOTIDE SEQUENCE [LARGE SCALE GENOMIC DNA]</scope>
    <source>
        <strain evidence="3">cv. Pinot noir / PN40024</strain>
        <tissue evidence="2">Leaf</tissue>
    </source>
</reference>